<keyword evidence="3" id="KW-0645">Protease</keyword>
<evidence type="ECO:0000256" key="8">
    <source>
        <dbReference type="SAM" id="Phobius"/>
    </source>
</evidence>
<evidence type="ECO:0000256" key="3">
    <source>
        <dbReference type="ARBA" id="ARBA00022670"/>
    </source>
</evidence>
<keyword evidence="4 8" id="KW-0812">Transmembrane</keyword>
<dbReference type="AlphaFoldDB" id="A0A948W7I1"/>
<comment type="caution">
    <text evidence="9">The sequence shown here is derived from an EMBL/GenBank/DDBJ whole genome shotgun (WGS) entry which is preliminary data.</text>
</comment>
<sequence length="287" mass="31067">MKSDGAVSTSDKSPAVFTSAARVFKALFVMASVAILFSGLYKTLWVIWRNNPNYSHGILIPVISLILVLGRRKSLLTLPVTPSAWGLPIIAGGVLMHLMGIRGEITLIQGYAFLAVLVGLVLHFAGWRWLRRLAFPMAFLIFMLPGPPFLMNQISFELKSFASKVSGGVLGHLGIPVWRQGAILYLPAGPLAIENPCSGLRSLLALLALGALMARAGSVPPWKRMLLLLAAWPVAILANIIRVVSLGLVATFHSLEFAVGTAHDISGYLLFALALGILEGLRRILRW</sequence>
<accession>A0A948W7I1</accession>
<dbReference type="NCBIfam" id="TIGR04178">
    <property type="entry name" value="exo_archaeo"/>
    <property type="match status" value="1"/>
</dbReference>
<dbReference type="GO" id="GO:0005886">
    <property type="term" value="C:plasma membrane"/>
    <property type="evidence" value="ECO:0007669"/>
    <property type="project" value="UniProtKB-SubCell"/>
</dbReference>
<comment type="subcellular location">
    <subcellularLocation>
        <location evidence="1">Cell membrane</location>
        <topology evidence="1">Multi-pass membrane protein</topology>
    </subcellularLocation>
</comment>
<evidence type="ECO:0000256" key="5">
    <source>
        <dbReference type="ARBA" id="ARBA00022801"/>
    </source>
</evidence>
<evidence type="ECO:0000256" key="7">
    <source>
        <dbReference type="ARBA" id="ARBA00023136"/>
    </source>
</evidence>
<keyword evidence="5" id="KW-0378">Hydrolase</keyword>
<evidence type="ECO:0000313" key="10">
    <source>
        <dbReference type="Proteomes" id="UP000777784"/>
    </source>
</evidence>
<feature type="transmembrane region" description="Helical" evidence="8">
    <location>
        <begin position="133"/>
        <end position="151"/>
    </location>
</feature>
<dbReference type="InterPro" id="IPR026392">
    <property type="entry name" value="Exo/Archaeosortase_dom"/>
</dbReference>
<evidence type="ECO:0000256" key="6">
    <source>
        <dbReference type="ARBA" id="ARBA00022989"/>
    </source>
</evidence>
<feature type="transmembrane region" description="Helical" evidence="8">
    <location>
        <begin position="27"/>
        <end position="48"/>
    </location>
</feature>
<feature type="transmembrane region" description="Helical" evidence="8">
    <location>
        <begin position="226"/>
        <end position="253"/>
    </location>
</feature>
<feature type="transmembrane region" description="Helical" evidence="8">
    <location>
        <begin position="82"/>
        <end position="101"/>
    </location>
</feature>
<evidence type="ECO:0000256" key="4">
    <source>
        <dbReference type="ARBA" id="ARBA00022692"/>
    </source>
</evidence>
<dbReference type="Proteomes" id="UP000777784">
    <property type="component" value="Unassembled WGS sequence"/>
</dbReference>
<dbReference type="Pfam" id="PF09721">
    <property type="entry name" value="Exosortase_EpsH"/>
    <property type="match status" value="1"/>
</dbReference>
<dbReference type="InterPro" id="IPR019127">
    <property type="entry name" value="Exosortase"/>
</dbReference>
<organism evidence="9 10">
    <name type="scientific">Eiseniibacteriota bacterium</name>
    <dbReference type="NCBI Taxonomy" id="2212470"/>
    <lineage>
        <taxon>Bacteria</taxon>
        <taxon>Candidatus Eiseniibacteriota</taxon>
    </lineage>
</organism>
<reference evidence="9" key="1">
    <citation type="submission" date="2021-05" db="EMBL/GenBank/DDBJ databases">
        <title>Energy efficiency and biological interactions define the core microbiome of deep oligotrophic groundwater.</title>
        <authorList>
            <person name="Mehrshad M."/>
            <person name="Lopez-Fernandez M."/>
            <person name="Bell E."/>
            <person name="Bernier-Latmani R."/>
            <person name="Bertilsson S."/>
            <person name="Dopson M."/>
        </authorList>
    </citation>
    <scope>NUCLEOTIDE SEQUENCE</scope>
    <source>
        <strain evidence="9">Modern_marine.mb.64</strain>
    </source>
</reference>
<evidence type="ECO:0000256" key="2">
    <source>
        <dbReference type="ARBA" id="ARBA00022475"/>
    </source>
</evidence>
<evidence type="ECO:0000313" key="9">
    <source>
        <dbReference type="EMBL" id="MBU2691661.1"/>
    </source>
</evidence>
<gene>
    <name evidence="9" type="ORF">KJ970_12110</name>
</gene>
<dbReference type="InterPro" id="IPR013426">
    <property type="entry name" value="EpsH-like"/>
</dbReference>
<dbReference type="NCBIfam" id="TIGR02602">
    <property type="entry name" value="8TM_EpsH"/>
    <property type="match status" value="1"/>
</dbReference>
<keyword evidence="7 8" id="KW-0472">Membrane</keyword>
<feature type="transmembrane region" description="Helical" evidence="8">
    <location>
        <begin position="107"/>
        <end position="126"/>
    </location>
</feature>
<dbReference type="GO" id="GO:0008233">
    <property type="term" value="F:peptidase activity"/>
    <property type="evidence" value="ECO:0007669"/>
    <property type="project" value="UniProtKB-KW"/>
</dbReference>
<feature type="transmembrane region" description="Helical" evidence="8">
    <location>
        <begin position="54"/>
        <end position="70"/>
    </location>
</feature>
<dbReference type="GO" id="GO:0006508">
    <property type="term" value="P:proteolysis"/>
    <property type="evidence" value="ECO:0007669"/>
    <property type="project" value="UniProtKB-KW"/>
</dbReference>
<dbReference type="EMBL" id="JAHJDP010000072">
    <property type="protein sequence ID" value="MBU2691661.1"/>
    <property type="molecule type" value="Genomic_DNA"/>
</dbReference>
<keyword evidence="6 8" id="KW-1133">Transmembrane helix</keyword>
<protein>
    <submittedName>
        <fullName evidence="9">Exosortase/archaeosortase family protein</fullName>
    </submittedName>
</protein>
<name>A0A948W7I1_UNCEI</name>
<proteinExistence type="predicted"/>
<feature type="transmembrane region" description="Helical" evidence="8">
    <location>
        <begin position="198"/>
        <end position="214"/>
    </location>
</feature>
<evidence type="ECO:0000256" key="1">
    <source>
        <dbReference type="ARBA" id="ARBA00004651"/>
    </source>
</evidence>
<keyword evidence="2" id="KW-1003">Cell membrane</keyword>
<feature type="transmembrane region" description="Helical" evidence="8">
    <location>
        <begin position="265"/>
        <end position="285"/>
    </location>
</feature>